<keyword evidence="2" id="KW-1185">Reference proteome</keyword>
<proteinExistence type="predicted"/>
<dbReference type="EMBL" id="CP000575">
    <property type="protein sequence ID" value="ABN70586.1"/>
    <property type="molecule type" value="Genomic_DNA"/>
</dbReference>
<reference evidence="1 2" key="2">
    <citation type="journal article" date="2009" name="Stand. Genomic Sci.">
        <title>Complete genome sequence of Staphylothermus marinus Stetter and Fiala 1986 type strain F1.</title>
        <authorList>
            <person name="Anderson I.J."/>
            <person name="Sun H."/>
            <person name="Lapidus A."/>
            <person name="Copeland A."/>
            <person name="Glavina Del Rio T."/>
            <person name="Tice H."/>
            <person name="Dalin E."/>
            <person name="Lucas S."/>
            <person name="Barry K."/>
            <person name="Land M."/>
            <person name="Richardson P."/>
            <person name="Huber H."/>
            <person name="Kyrpides N.C."/>
        </authorList>
    </citation>
    <scope>NUCLEOTIDE SEQUENCE [LARGE SCALE GENOMIC DNA]</scope>
    <source>
        <strain evidence="2">ATCC 43588 / DSM 3639 / JCM 9404 / F1</strain>
    </source>
</reference>
<dbReference type="eggNOG" id="arCOG12462">
    <property type="taxonomic scope" value="Archaea"/>
</dbReference>
<organism evidence="1 2">
    <name type="scientific">Staphylothermus marinus (strain ATCC 43588 / DSM 3639 / JCM 9404 / F1)</name>
    <dbReference type="NCBI Taxonomy" id="399550"/>
    <lineage>
        <taxon>Archaea</taxon>
        <taxon>Thermoproteota</taxon>
        <taxon>Thermoprotei</taxon>
        <taxon>Desulfurococcales</taxon>
        <taxon>Desulfurococcaceae</taxon>
        <taxon>Staphylothermus</taxon>
    </lineage>
</organism>
<dbReference type="GeneID" id="4906472"/>
<gene>
    <name evidence="1" type="ordered locus">Smar_1497</name>
</gene>
<sequence>MRENITITVVYGSPEEAVIVNAVSVAVSKLLEEGIEANIIQVYMPGTKPSVSVNGVHVEVDELLHLKIEEKAYETLIETITNKVSELVSGVAAMTIVEKT</sequence>
<accession>A3DPM6</accession>
<evidence type="ECO:0000313" key="1">
    <source>
        <dbReference type="EMBL" id="ABN70586.1"/>
    </source>
</evidence>
<dbReference type="STRING" id="399550.Smar_1497"/>
<dbReference type="HOGENOM" id="CLU_2299464_0_0_2"/>
<name>A3DPM6_STAMF</name>
<dbReference type="KEGG" id="smr:Smar_1497"/>
<dbReference type="RefSeq" id="WP_011839780.1">
    <property type="nucleotide sequence ID" value="NC_009033.1"/>
</dbReference>
<dbReference type="Proteomes" id="UP000000254">
    <property type="component" value="Chromosome"/>
</dbReference>
<reference evidence="2" key="1">
    <citation type="journal article" date="2009" name="BMC Genomics">
        <title>The complete genome sequence of Staphylothermus marinus reveals differences in sulfur metabolism among heterotrophic Crenarchaeota.</title>
        <authorList>
            <person name="Anderson I.J."/>
            <person name="Dharmarajan L."/>
            <person name="Rodriguez J."/>
            <person name="Hooper S."/>
            <person name="Porat I."/>
            <person name="Ulrich L.E."/>
            <person name="Elkins J.G."/>
            <person name="Mavromatis K."/>
            <person name="Sun H."/>
            <person name="Land M."/>
            <person name="Lapidus A."/>
            <person name="Lucas S."/>
            <person name="Barry K."/>
            <person name="Huber H."/>
            <person name="Zhulin I.B."/>
            <person name="Whitman W.B."/>
            <person name="Mukhopadhyay B."/>
            <person name="Woese C."/>
            <person name="Bristow J."/>
            <person name="Kyrpides N."/>
        </authorList>
    </citation>
    <scope>NUCLEOTIDE SEQUENCE [LARGE SCALE GENOMIC DNA]</scope>
    <source>
        <strain evidence="2">ATCC 43588 / DSM 3639 / JCM 9404 / F1</strain>
    </source>
</reference>
<dbReference type="AlphaFoldDB" id="A3DPM6"/>
<evidence type="ECO:0000313" key="2">
    <source>
        <dbReference type="Proteomes" id="UP000000254"/>
    </source>
</evidence>
<protein>
    <submittedName>
        <fullName evidence="1">Uncharacterized protein</fullName>
    </submittedName>
</protein>